<dbReference type="OrthoDB" id="329172at2"/>
<comment type="caution">
    <text evidence="2">The sequence shown here is derived from an EMBL/GenBank/DDBJ whole genome shotgun (WGS) entry which is preliminary data.</text>
</comment>
<dbReference type="InterPro" id="IPR002716">
    <property type="entry name" value="PIN_dom"/>
</dbReference>
<accession>F5R7L1</accession>
<dbReference type="Pfam" id="PF01850">
    <property type="entry name" value="PIN"/>
    <property type="match status" value="1"/>
</dbReference>
<protein>
    <recommendedName>
        <fullName evidence="1">PIN domain-containing protein</fullName>
    </recommendedName>
</protein>
<dbReference type="Proteomes" id="UP000005019">
    <property type="component" value="Unassembled WGS sequence"/>
</dbReference>
<dbReference type="EMBL" id="AFHG01000028">
    <property type="protein sequence ID" value="EGK73588.1"/>
    <property type="molecule type" value="Genomic_DNA"/>
</dbReference>
<dbReference type="Gene3D" id="3.40.50.1010">
    <property type="entry name" value="5'-nuclease"/>
    <property type="match status" value="1"/>
</dbReference>
<reference evidence="2 3" key="1">
    <citation type="journal article" date="2011" name="J. Bacteriol.">
        <title>Genome sequence of Methyloversatilis universalis FAM5T, a methylotrophic representative of the order Rhodocyclales.</title>
        <authorList>
            <person name="Kittichotirat W."/>
            <person name="Good N.M."/>
            <person name="Hall R."/>
            <person name="Bringel F."/>
            <person name="Lajus A."/>
            <person name="Medigue C."/>
            <person name="Smalley N.E."/>
            <person name="Beck D."/>
            <person name="Bumgarner R."/>
            <person name="Vuilleumier S."/>
            <person name="Kalyuzhnaya M.G."/>
        </authorList>
    </citation>
    <scope>NUCLEOTIDE SEQUENCE [LARGE SCALE GENOMIC DNA]</scope>
    <source>
        <strain evidence="3">ATCC BAA-1314 / JCM 13912 / FAM5</strain>
    </source>
</reference>
<dbReference type="RefSeq" id="WP_008057972.1">
    <property type="nucleotide sequence ID" value="NZ_AFHG01000028.1"/>
</dbReference>
<evidence type="ECO:0000313" key="2">
    <source>
        <dbReference type="EMBL" id="EGK73588.1"/>
    </source>
</evidence>
<name>F5R7L1_METUF</name>
<organism evidence="2 3">
    <name type="scientific">Methyloversatilis universalis (strain ATCC BAA-1314 / DSM 25237 / JCM 13912 / CCUG 52030 / FAM5)</name>
    <dbReference type="NCBI Taxonomy" id="1000565"/>
    <lineage>
        <taxon>Bacteria</taxon>
        <taxon>Pseudomonadati</taxon>
        <taxon>Pseudomonadota</taxon>
        <taxon>Betaproteobacteria</taxon>
        <taxon>Nitrosomonadales</taxon>
        <taxon>Sterolibacteriaceae</taxon>
        <taxon>Methyloversatilis</taxon>
    </lineage>
</organism>
<feature type="domain" description="PIN" evidence="1">
    <location>
        <begin position="4"/>
        <end position="114"/>
    </location>
</feature>
<proteinExistence type="predicted"/>
<dbReference type="SUPFAM" id="SSF88723">
    <property type="entry name" value="PIN domain-like"/>
    <property type="match status" value="1"/>
</dbReference>
<dbReference type="eggNOG" id="COG1487">
    <property type="taxonomic scope" value="Bacteria"/>
</dbReference>
<keyword evidence="3" id="KW-1185">Reference proteome</keyword>
<sequence>MSGILVDTSVWVDHFRHGNDTLIGLLDRDLVLIHPLIIGELACGTPPSRAQTLTDLASLQPARQASAAEVLAFIDREHLFGLGCGIVDMHLLASTLITQGARLWTLDKRLDMLAERFGVAHRIGAH</sequence>
<dbReference type="AlphaFoldDB" id="F5R7L1"/>
<evidence type="ECO:0000259" key="1">
    <source>
        <dbReference type="Pfam" id="PF01850"/>
    </source>
</evidence>
<gene>
    <name evidence="2" type="ORF">METUNv1_00219</name>
</gene>
<dbReference type="InterPro" id="IPR029060">
    <property type="entry name" value="PIN-like_dom_sf"/>
</dbReference>
<dbReference type="STRING" id="1000565.METUNv1_00219"/>
<evidence type="ECO:0000313" key="3">
    <source>
        <dbReference type="Proteomes" id="UP000005019"/>
    </source>
</evidence>